<name>A0A656Z5A3_BRUAN</name>
<gene>
    <name evidence="1" type="ORF">AB664_31740</name>
</gene>
<sequence length="96" mass="11254">MDALGLCITRCTRQLQLSRRIDPAVDAMIEAMLAARERDDFVSAVRALDRILISGDYYIPLYYLPYQWVARWDRIGHPEKTSLYGYQLPTWWQASK</sequence>
<comment type="caution">
    <text evidence="1">The sequence shown here is derived from an EMBL/GenBank/DDBJ whole genome shotgun (WGS) entry which is preliminary data.</text>
</comment>
<reference evidence="1" key="1">
    <citation type="submission" date="2016-02" db="EMBL/GenBank/DDBJ databases">
        <title>Genomic sequences of Ochrobactrum anthropi.</title>
        <authorList>
            <person name="Chudasama K.S."/>
            <person name="Thaker V.S."/>
        </authorList>
    </citation>
    <scope>NUCLEOTIDE SEQUENCE [LARGE SCALE GENOMIC DNA]</scope>
    <source>
        <strain evidence="1">SUBG007</strain>
    </source>
</reference>
<organism evidence="1">
    <name type="scientific">Brucella anthropi</name>
    <name type="common">Ochrobactrum anthropi</name>
    <dbReference type="NCBI Taxonomy" id="529"/>
    <lineage>
        <taxon>Bacteria</taxon>
        <taxon>Pseudomonadati</taxon>
        <taxon>Pseudomonadota</taxon>
        <taxon>Alphaproteobacteria</taxon>
        <taxon>Hyphomicrobiales</taxon>
        <taxon>Brucellaceae</taxon>
        <taxon>Brucella/Ochrobactrum group</taxon>
        <taxon>Brucella</taxon>
    </lineage>
</organism>
<dbReference type="EMBL" id="LUAY01002375">
    <property type="protein sequence ID" value="KYB45850.1"/>
    <property type="molecule type" value="Genomic_DNA"/>
</dbReference>
<dbReference type="SUPFAM" id="SSF53850">
    <property type="entry name" value="Periplasmic binding protein-like II"/>
    <property type="match status" value="1"/>
</dbReference>
<dbReference type="Gene3D" id="3.10.105.10">
    <property type="entry name" value="Dipeptide-binding Protein, Domain 3"/>
    <property type="match status" value="1"/>
</dbReference>
<accession>A0A656Z5A3</accession>
<evidence type="ECO:0000313" key="1">
    <source>
        <dbReference type="EMBL" id="KYB45850.1"/>
    </source>
</evidence>
<dbReference type="Gene3D" id="3.40.190.10">
    <property type="entry name" value="Periplasmic binding protein-like II"/>
    <property type="match status" value="1"/>
</dbReference>
<protein>
    <submittedName>
        <fullName evidence="1">Uncharacterized protein</fullName>
    </submittedName>
</protein>
<proteinExistence type="predicted"/>
<dbReference type="AlphaFoldDB" id="A0A656Z5A3"/>